<comment type="similarity">
    <text evidence="1">Belongs to the MET18/MMS19 family.</text>
</comment>
<dbReference type="GO" id="GO:0006281">
    <property type="term" value="P:DNA repair"/>
    <property type="evidence" value="ECO:0007669"/>
    <property type="project" value="UniProtKB-UniRule"/>
</dbReference>
<gene>
    <name evidence="2" type="ORF">PECAL_5P09130</name>
</gene>
<keyword evidence="1" id="KW-0539">Nucleus</keyword>
<protein>
    <recommendedName>
        <fullName evidence="1">MMS19 nucleotide excision repair protein</fullName>
    </recommendedName>
</protein>
<dbReference type="InterPro" id="IPR039920">
    <property type="entry name" value="MMS19"/>
</dbReference>
<comment type="caution">
    <text evidence="2">The sequence shown here is derived from an EMBL/GenBank/DDBJ whole genome shotgun (WGS) entry which is preliminary data.</text>
</comment>
<proteinExistence type="inferred from homology"/>
<dbReference type="Proteomes" id="UP000789595">
    <property type="component" value="Unassembled WGS sequence"/>
</dbReference>
<comment type="subcellular location">
    <subcellularLocation>
        <location evidence="1">Nucleus</location>
    </subcellularLocation>
</comment>
<dbReference type="PANTHER" id="PTHR12891">
    <property type="entry name" value="DNA REPAIR/TRANSCRIPTION PROTEIN MET18/MMS19"/>
    <property type="match status" value="1"/>
</dbReference>
<evidence type="ECO:0000313" key="3">
    <source>
        <dbReference type="Proteomes" id="UP000789595"/>
    </source>
</evidence>
<keyword evidence="1" id="KW-0234">DNA repair</keyword>
<dbReference type="GO" id="GO:0051604">
    <property type="term" value="P:protein maturation"/>
    <property type="evidence" value="ECO:0007669"/>
    <property type="project" value="UniProtKB-UniRule"/>
</dbReference>
<keyword evidence="3" id="KW-1185">Reference proteome</keyword>
<sequence>AADVWAPHAVVALAAGGPGADAVAAAVVAAARAGRLHQRAADALASHEAAAAALALRGALAAVVGAAAAEAAARAAPAASRQNDAAGLGACLARGGAAAVDAAIVPEAGPCFEAFLLFAPRGDAATREVLRRALAESRVGDQSWSACARAAVARRDAPPGTAAVVAEAVAAAFASGNADAAAACVAQITAPAPRGALLARFWRQRFRVALTPILSAAPPSAARDRALVALARGAPPAVIVEEATTLGAAAARALGAGRDGNQAAAAAVLLTLARGGASTEAAASGAVKACAAAACDSNAPPAARADAVRCLGALAAELPHARFYPHRKAVGAALSSVLSDERRCLRALAARSGDRGFTQY</sequence>
<name>A0A8J2SZS2_9STRA</name>
<dbReference type="GO" id="GO:0016226">
    <property type="term" value="P:iron-sulfur cluster assembly"/>
    <property type="evidence" value="ECO:0007669"/>
    <property type="project" value="UniProtKB-UniRule"/>
</dbReference>
<accession>A0A8J2SZS2</accession>
<dbReference type="AlphaFoldDB" id="A0A8J2SZS2"/>
<reference evidence="2" key="1">
    <citation type="submission" date="2021-11" db="EMBL/GenBank/DDBJ databases">
        <authorList>
            <consortium name="Genoscope - CEA"/>
            <person name="William W."/>
        </authorList>
    </citation>
    <scope>NUCLEOTIDE SEQUENCE</scope>
</reference>
<organism evidence="2 3">
    <name type="scientific">Pelagomonas calceolata</name>
    <dbReference type="NCBI Taxonomy" id="35677"/>
    <lineage>
        <taxon>Eukaryota</taxon>
        <taxon>Sar</taxon>
        <taxon>Stramenopiles</taxon>
        <taxon>Ochrophyta</taxon>
        <taxon>Pelagophyceae</taxon>
        <taxon>Pelagomonadales</taxon>
        <taxon>Pelagomonadaceae</taxon>
        <taxon>Pelagomonas</taxon>
    </lineage>
</organism>
<dbReference type="PANTHER" id="PTHR12891:SF0">
    <property type="entry name" value="MMS19 NUCLEOTIDE EXCISION REPAIR PROTEIN HOMOLOG"/>
    <property type="match status" value="1"/>
</dbReference>
<dbReference type="EMBL" id="CAKKNE010000005">
    <property type="protein sequence ID" value="CAH0376339.1"/>
    <property type="molecule type" value="Genomic_DNA"/>
</dbReference>
<comment type="function">
    <text evidence="1">Key component of the cytosolic iron-sulfur protein assembly (CIA) complex, a multiprotein complex that mediates the incorporation of iron-sulfur cluster into apoproteins specifically involved in DNA metabolism and genomic integrity. In the CIA complex, MMS19 acts as an adapter between early-acting CIA components and a subset of cellular target iron-sulfur proteins.</text>
</comment>
<dbReference type="GO" id="GO:0097361">
    <property type="term" value="C:cytosolic [4Fe-4S] assembly targeting complex"/>
    <property type="evidence" value="ECO:0007669"/>
    <property type="project" value="UniProtKB-UniRule"/>
</dbReference>
<evidence type="ECO:0000313" key="2">
    <source>
        <dbReference type="EMBL" id="CAH0376339.1"/>
    </source>
</evidence>
<dbReference type="GO" id="GO:0005634">
    <property type="term" value="C:nucleus"/>
    <property type="evidence" value="ECO:0007669"/>
    <property type="project" value="UniProtKB-SubCell"/>
</dbReference>
<evidence type="ECO:0000256" key="1">
    <source>
        <dbReference type="RuleBase" id="RU367072"/>
    </source>
</evidence>
<feature type="non-terminal residue" evidence="2">
    <location>
        <position position="360"/>
    </location>
</feature>
<keyword evidence="1" id="KW-0227">DNA damage</keyword>